<reference evidence="9" key="1">
    <citation type="journal article" date="2022" name="bioRxiv">
        <title>Sequencing and chromosome-scale assembly of the giantPleurodeles waltlgenome.</title>
        <authorList>
            <person name="Brown T."/>
            <person name="Elewa A."/>
            <person name="Iarovenko S."/>
            <person name="Subramanian E."/>
            <person name="Araus A.J."/>
            <person name="Petzold A."/>
            <person name="Susuki M."/>
            <person name="Suzuki K.-i.T."/>
            <person name="Hayashi T."/>
            <person name="Toyoda A."/>
            <person name="Oliveira C."/>
            <person name="Osipova E."/>
            <person name="Leigh N.D."/>
            <person name="Simon A."/>
            <person name="Yun M.H."/>
        </authorList>
    </citation>
    <scope>NUCLEOTIDE SEQUENCE</scope>
    <source>
        <strain evidence="9">20211129_DDA</strain>
        <tissue evidence="9">Liver</tissue>
    </source>
</reference>
<dbReference type="SUPFAM" id="SSF56672">
    <property type="entry name" value="DNA/RNA polymerases"/>
    <property type="match status" value="1"/>
</dbReference>
<dbReference type="EMBL" id="JANPWB010000003">
    <property type="protein sequence ID" value="KAJ1197519.1"/>
    <property type="molecule type" value="Genomic_DNA"/>
</dbReference>
<evidence type="ECO:0000259" key="8">
    <source>
        <dbReference type="PROSITE" id="PS50994"/>
    </source>
</evidence>
<proteinExistence type="predicted"/>
<evidence type="ECO:0000256" key="4">
    <source>
        <dbReference type="ARBA" id="ARBA00022759"/>
    </source>
</evidence>
<dbReference type="InterPro" id="IPR043128">
    <property type="entry name" value="Rev_trsase/Diguanyl_cyclase"/>
</dbReference>
<dbReference type="GO" id="GO:0016787">
    <property type="term" value="F:hydrolase activity"/>
    <property type="evidence" value="ECO:0007669"/>
    <property type="project" value="UniProtKB-KW"/>
</dbReference>
<dbReference type="CDD" id="cd09274">
    <property type="entry name" value="RNase_HI_RT_Ty3"/>
    <property type="match status" value="1"/>
</dbReference>
<dbReference type="GO" id="GO:0004519">
    <property type="term" value="F:endonuclease activity"/>
    <property type="evidence" value="ECO:0007669"/>
    <property type="project" value="UniProtKB-KW"/>
</dbReference>
<evidence type="ECO:0000313" key="10">
    <source>
        <dbReference type="Proteomes" id="UP001066276"/>
    </source>
</evidence>
<evidence type="ECO:0000256" key="6">
    <source>
        <dbReference type="ARBA" id="ARBA00022918"/>
    </source>
</evidence>
<dbReference type="InterPro" id="IPR001584">
    <property type="entry name" value="Integrase_cat-core"/>
</dbReference>
<dbReference type="AlphaFoldDB" id="A0AAV7VA81"/>
<dbReference type="Gene3D" id="1.10.340.70">
    <property type="match status" value="1"/>
</dbReference>
<gene>
    <name evidence="9" type="ORF">NDU88_001376</name>
</gene>
<organism evidence="9 10">
    <name type="scientific">Pleurodeles waltl</name>
    <name type="common">Iberian ribbed newt</name>
    <dbReference type="NCBI Taxonomy" id="8319"/>
    <lineage>
        <taxon>Eukaryota</taxon>
        <taxon>Metazoa</taxon>
        <taxon>Chordata</taxon>
        <taxon>Craniata</taxon>
        <taxon>Vertebrata</taxon>
        <taxon>Euteleostomi</taxon>
        <taxon>Amphibia</taxon>
        <taxon>Batrachia</taxon>
        <taxon>Caudata</taxon>
        <taxon>Salamandroidea</taxon>
        <taxon>Salamandridae</taxon>
        <taxon>Pleurodelinae</taxon>
        <taxon>Pleurodeles</taxon>
    </lineage>
</organism>
<dbReference type="PANTHER" id="PTHR37984">
    <property type="entry name" value="PROTEIN CBG26694"/>
    <property type="match status" value="1"/>
</dbReference>
<feature type="domain" description="Integrase catalytic" evidence="8">
    <location>
        <begin position="323"/>
        <end position="485"/>
    </location>
</feature>
<keyword evidence="1" id="KW-0808">Transferase</keyword>
<dbReference type="PANTHER" id="PTHR37984:SF5">
    <property type="entry name" value="PROTEIN NYNRIN-LIKE"/>
    <property type="match status" value="1"/>
</dbReference>
<keyword evidence="3" id="KW-0540">Nuclease</keyword>
<keyword evidence="2" id="KW-0548">Nucleotidyltransferase</keyword>
<dbReference type="Gene3D" id="3.30.420.10">
    <property type="entry name" value="Ribonuclease H-like superfamily/Ribonuclease H"/>
    <property type="match status" value="1"/>
</dbReference>
<dbReference type="Proteomes" id="UP001066276">
    <property type="component" value="Chromosome 2_1"/>
</dbReference>
<dbReference type="InterPro" id="IPR012337">
    <property type="entry name" value="RNaseH-like_sf"/>
</dbReference>
<dbReference type="InterPro" id="IPR041373">
    <property type="entry name" value="RT_RNaseH"/>
</dbReference>
<evidence type="ECO:0000256" key="5">
    <source>
        <dbReference type="ARBA" id="ARBA00022801"/>
    </source>
</evidence>
<dbReference type="SUPFAM" id="SSF53098">
    <property type="entry name" value="Ribonuclease H-like"/>
    <property type="match status" value="1"/>
</dbReference>
<evidence type="ECO:0000256" key="1">
    <source>
        <dbReference type="ARBA" id="ARBA00022679"/>
    </source>
</evidence>
<dbReference type="InterPro" id="IPR036397">
    <property type="entry name" value="RNaseH_sf"/>
</dbReference>
<evidence type="ECO:0000256" key="3">
    <source>
        <dbReference type="ARBA" id="ARBA00022722"/>
    </source>
</evidence>
<evidence type="ECO:0000256" key="7">
    <source>
        <dbReference type="ARBA" id="ARBA00039658"/>
    </source>
</evidence>
<dbReference type="FunFam" id="3.10.20.370:FF:000001">
    <property type="entry name" value="Retrovirus-related Pol polyprotein from transposon 17.6-like protein"/>
    <property type="match status" value="1"/>
</dbReference>
<protein>
    <recommendedName>
        <fullName evidence="7">Gypsy retrotransposon integrase-like protein 1</fullName>
    </recommendedName>
</protein>
<dbReference type="Pfam" id="PF17921">
    <property type="entry name" value="Integrase_H2C2"/>
    <property type="match status" value="1"/>
</dbReference>
<keyword evidence="6" id="KW-0695">RNA-directed DNA polymerase</keyword>
<keyword evidence="4" id="KW-0255">Endonuclease</keyword>
<dbReference type="GO" id="GO:0003964">
    <property type="term" value="F:RNA-directed DNA polymerase activity"/>
    <property type="evidence" value="ECO:0007669"/>
    <property type="project" value="UniProtKB-KW"/>
</dbReference>
<accession>A0AAV7VA81</accession>
<keyword evidence="5" id="KW-0378">Hydrolase</keyword>
<comment type="caution">
    <text evidence="9">The sequence shown here is derived from an EMBL/GenBank/DDBJ whole genome shotgun (WGS) entry which is preliminary data.</text>
</comment>
<dbReference type="Gene3D" id="3.30.70.270">
    <property type="match status" value="1"/>
</dbReference>
<keyword evidence="10" id="KW-1185">Reference proteome</keyword>
<dbReference type="PROSITE" id="PS50994">
    <property type="entry name" value="INTEGRASE"/>
    <property type="match status" value="1"/>
</dbReference>
<name>A0AAV7VA81_PLEWA</name>
<dbReference type="InterPro" id="IPR043502">
    <property type="entry name" value="DNA/RNA_pol_sf"/>
</dbReference>
<dbReference type="Gene3D" id="3.10.20.370">
    <property type="match status" value="1"/>
</dbReference>
<dbReference type="GO" id="GO:0003676">
    <property type="term" value="F:nucleic acid binding"/>
    <property type="evidence" value="ECO:0007669"/>
    <property type="project" value="InterPro"/>
</dbReference>
<sequence>MIVQPLRNLLKKGSKFEWDEQVMGAFNTIKKLVLSAPALKPFIPSAKSFIAVDASMKGLGAVFGQWVDGREHTIAFASRSLSDTEVNYSTIEREALACVWAVHKFKTYIWGMACTLYTDHKPLVFLMDGNGLGKASSRLVRLLSKLQEFNLDVKYIPGGKNVRADCLSRLPLPLTDTEQEDTECVIGALDIVSTSEGLFSEQDWISAMSRDSVLSEVMFHITHGWPKNQKFCGELNTFRQLAAELSSENGVCMRGPLYIPPFDLRPLLIKAAHEGHLGVSATCRRLKGKYWWPCLDKQVSDFVDQCTSCVVSDKHWKCHVKPLHNIPFPNGAWESIAVDFSGPFTILPRIMKYMIVAIDYFSKWIYYDFVEHTDTESVISFLSSLFYLEGPPSTIVTDNGVQFISSKIENFLLKYNVKHSCVALYSPSSNGLVERANRILKEGVQTAVATNCNVKEFLNEKLWAYLNTPHSTTSFSPFVLLRGRESRSKLTPSWMAPSHKDVKVDIKELKQKVSEKQFLQKRDYDSRKKVSEVIVNVNDWVLIKKPCKVPKGVSAYSLPVKVLRVSKSAVLLEGKGWWNKNSIIPISTSQADIFKQVYAGREEVSSGATFIDGSTNGEDKMFNLTQSNSRGQASIPYHPELSSSFDPALSGTRSHRIVKLPSKYNDYCLY</sequence>
<evidence type="ECO:0000313" key="9">
    <source>
        <dbReference type="EMBL" id="KAJ1197519.1"/>
    </source>
</evidence>
<dbReference type="InterPro" id="IPR041588">
    <property type="entry name" value="Integrase_H2C2"/>
</dbReference>
<dbReference type="InterPro" id="IPR050951">
    <property type="entry name" value="Retrovirus_Pol_polyprotein"/>
</dbReference>
<evidence type="ECO:0000256" key="2">
    <source>
        <dbReference type="ARBA" id="ARBA00022695"/>
    </source>
</evidence>
<dbReference type="Pfam" id="PF17917">
    <property type="entry name" value="RT_RNaseH"/>
    <property type="match status" value="1"/>
</dbReference>
<dbReference type="Pfam" id="PF00665">
    <property type="entry name" value="rve"/>
    <property type="match status" value="1"/>
</dbReference>
<dbReference type="GO" id="GO:0015074">
    <property type="term" value="P:DNA integration"/>
    <property type="evidence" value="ECO:0007669"/>
    <property type="project" value="InterPro"/>
</dbReference>